<dbReference type="GO" id="GO:0000150">
    <property type="term" value="F:DNA strand exchange activity"/>
    <property type="evidence" value="ECO:0007669"/>
    <property type="project" value="TreeGrafter"/>
</dbReference>
<feature type="domain" description="Recombinase zinc beta ribbon" evidence="4">
    <location>
        <begin position="48"/>
        <end position="107"/>
    </location>
</feature>
<keyword evidence="1" id="KW-0238">DNA-binding</keyword>
<reference evidence="6 8" key="1">
    <citation type="submission" date="2016-10" db="EMBL/GenBank/DDBJ databases">
        <authorList>
            <person name="Cai Z."/>
        </authorList>
    </citation>
    <scope>NUCLEOTIDE SEQUENCE [LARGE SCALE GENOMIC DNA]</scope>
    <source>
        <strain evidence="6 8">DSM 25227</strain>
    </source>
</reference>
<dbReference type="PANTHER" id="PTHR30461">
    <property type="entry name" value="DNA-INVERTASE FROM LAMBDOID PROPHAGE"/>
    <property type="match status" value="1"/>
</dbReference>
<keyword evidence="7" id="KW-1185">Reference proteome</keyword>
<keyword evidence="2" id="KW-0233">DNA recombination</keyword>
<dbReference type="GO" id="GO:0003677">
    <property type="term" value="F:DNA binding"/>
    <property type="evidence" value="ECO:0007669"/>
    <property type="project" value="UniProtKB-KW"/>
</dbReference>
<reference evidence="5 7" key="2">
    <citation type="submission" date="2018-03" db="EMBL/GenBank/DDBJ databases">
        <title>Genomic Encyclopedia of Archaeal and Bacterial Type Strains, Phase II (KMG-II): from individual species to whole genera.</title>
        <authorList>
            <person name="Goeker M."/>
        </authorList>
    </citation>
    <scope>NUCLEOTIDE SEQUENCE [LARGE SCALE GENOMIC DNA]</scope>
    <source>
        <strain evidence="5 7">DSM 25227</strain>
    </source>
</reference>
<proteinExistence type="predicted"/>
<evidence type="ECO:0000256" key="2">
    <source>
        <dbReference type="ARBA" id="ARBA00023172"/>
    </source>
</evidence>
<sequence length="280" mass="32456">MHQRQWNGKLYQGKHEALVPVELWERVQGVMDGRNASKHCRMTHDFAFSGLIACARCGCSVVGEIKRHKCIYYHCTGYADKCRGEPASCRRKYVREEVLEQQFTAMLGRLRFDDEVLEWVREALHASDADERREHQEAIARLQAEHARLGERISAMYVDKLDGKITGAFFEEMSGKWREEQRRLQRDIERHEEAEQSYMDEGLRILEIARNAQALFERQPAREKRRLLKIVLSKCTWEDGEVVATFRQPFDILAETTAIAARAATAGQATSAKNEIWLGW</sequence>
<evidence type="ECO:0000256" key="3">
    <source>
        <dbReference type="SAM" id="Coils"/>
    </source>
</evidence>
<evidence type="ECO:0000313" key="7">
    <source>
        <dbReference type="Proteomes" id="UP000245839"/>
    </source>
</evidence>
<dbReference type="InterPro" id="IPR025827">
    <property type="entry name" value="Zn_ribbon_recom_dom"/>
</dbReference>
<dbReference type="PANTHER" id="PTHR30461:SF2">
    <property type="entry name" value="SERINE RECOMBINASE PINE-RELATED"/>
    <property type="match status" value="1"/>
</dbReference>
<dbReference type="InterPro" id="IPR050639">
    <property type="entry name" value="SSR_resolvase"/>
</dbReference>
<accession>A0A2Y9B1D3</accession>
<evidence type="ECO:0000313" key="5">
    <source>
        <dbReference type="EMBL" id="PWJ16929.1"/>
    </source>
</evidence>
<dbReference type="EMBL" id="QGDJ01000007">
    <property type="protein sequence ID" value="PWJ16929.1"/>
    <property type="molecule type" value="Genomic_DNA"/>
</dbReference>
<dbReference type="Pfam" id="PF13408">
    <property type="entry name" value="Zn_ribbon_recom"/>
    <property type="match status" value="1"/>
</dbReference>
<evidence type="ECO:0000313" key="6">
    <source>
        <dbReference type="EMBL" id="SSA48139.1"/>
    </source>
</evidence>
<keyword evidence="3" id="KW-0175">Coiled coil</keyword>
<name>A0A2Y9B1D3_9RHOB</name>
<gene>
    <name evidence="5" type="ORF">BCF38_10742</name>
    <name evidence="6" type="ORF">SAMN05421539_10742</name>
</gene>
<protein>
    <submittedName>
        <fullName evidence="6">Recombinase zinc beta ribbon domain-containing protein</fullName>
    </submittedName>
    <submittedName>
        <fullName evidence="5">Recombinase-like zinc beta ribbon protein</fullName>
    </submittedName>
</protein>
<dbReference type="Proteomes" id="UP000245839">
    <property type="component" value="Unassembled WGS sequence"/>
</dbReference>
<dbReference type="EMBL" id="UETC01000007">
    <property type="protein sequence ID" value="SSA48139.1"/>
    <property type="molecule type" value="Genomic_DNA"/>
</dbReference>
<organism evidence="6 8">
    <name type="scientific">Jannaschia seohaensis</name>
    <dbReference type="NCBI Taxonomy" id="475081"/>
    <lineage>
        <taxon>Bacteria</taxon>
        <taxon>Pseudomonadati</taxon>
        <taxon>Pseudomonadota</taxon>
        <taxon>Alphaproteobacteria</taxon>
        <taxon>Rhodobacterales</taxon>
        <taxon>Roseobacteraceae</taxon>
        <taxon>Jannaschia</taxon>
    </lineage>
</organism>
<dbReference type="Proteomes" id="UP000251571">
    <property type="component" value="Unassembled WGS sequence"/>
</dbReference>
<dbReference type="InterPro" id="IPR038109">
    <property type="entry name" value="DNA_bind_recomb_sf"/>
</dbReference>
<evidence type="ECO:0000256" key="1">
    <source>
        <dbReference type="ARBA" id="ARBA00023125"/>
    </source>
</evidence>
<dbReference type="Gene3D" id="3.90.1750.20">
    <property type="entry name" value="Putative Large Serine Recombinase, Chain B, Domain 2"/>
    <property type="match status" value="1"/>
</dbReference>
<dbReference type="AlphaFoldDB" id="A0A2Y9B1D3"/>
<evidence type="ECO:0000313" key="8">
    <source>
        <dbReference type="Proteomes" id="UP000251571"/>
    </source>
</evidence>
<evidence type="ECO:0000259" key="4">
    <source>
        <dbReference type="Pfam" id="PF13408"/>
    </source>
</evidence>
<feature type="coiled-coil region" evidence="3">
    <location>
        <begin position="132"/>
        <end position="201"/>
    </location>
</feature>